<dbReference type="GO" id="GO:0008270">
    <property type="term" value="F:zinc ion binding"/>
    <property type="evidence" value="ECO:0007669"/>
    <property type="project" value="InterPro"/>
</dbReference>
<feature type="compositionally biased region" description="Basic and acidic residues" evidence="4">
    <location>
        <begin position="102"/>
        <end position="111"/>
    </location>
</feature>
<keyword evidence="3" id="KW-0539">Nucleus</keyword>
<dbReference type="PANTHER" id="PTHR23416:SF76">
    <property type="entry name" value="ZN(II)2CYS6 TRANSCRIPTION FACTOR (EUROFUNG)"/>
    <property type="match status" value="1"/>
</dbReference>
<feature type="compositionally biased region" description="Polar residues" evidence="4">
    <location>
        <begin position="423"/>
        <end position="455"/>
    </location>
</feature>
<dbReference type="PROSITE" id="PS00463">
    <property type="entry name" value="ZN2_CY6_FUNGAL_1"/>
    <property type="match status" value="1"/>
</dbReference>
<dbReference type="GO" id="GO:0000981">
    <property type="term" value="F:DNA-binding transcription factor activity, RNA polymerase II-specific"/>
    <property type="evidence" value="ECO:0007669"/>
    <property type="project" value="InterPro"/>
</dbReference>
<accession>A0A8E2JG94</accession>
<sequence>MPSVAQEPLPNGVDFLHKDKLGEPMRSGFTAVNGKASPPQAHNTNGIHSTNGMTSDTIHVRPISRNSSEEAQDRKIPVPPKDDWHYPTNGHGHRVVTPSTGSRRDSVDSSGKRKRPSSDEEEDNTYHPQDTAAAQSRRRVDAYDSAPGDDSPSTVSHGLPISIEHPAQRSYQSVDGERGDRTWETCEGAGSMNETQFEALQRDSRSMESSTGRINGSPEDGSGATGGEGQMLAERSSTTEITRAGVQVDPKKRKRQFANRTKTGCQTCRRRKKKCDEGKPECTNCMRGGFICEGYAHKATWTKPSLSKGHVPLQAKDRFSEPSSLYHSHSHSRESYVDPHATSQLDGARTRPIVVEEHDRPVARAPWGNGWTESSHRPYSSDHASAPEYSQAPPMAARPRPHPSEYEHSSSSSMSQRPPAPPTYSQNVQSMNSSHSAMTAQLALQHQSQAVHTSQGPPPPHAAPPPTVKPPKSEKEKMLTGEPYKAFSPQLVDEREQCKASLYHFNNSSNPGGGISREERARLFRAVLEAPWVRTLRNPHNPIGSLGKDVYVEAPFTCQYGYNIIIGDEVVIGSNCTILDPCRIVIGKRTTIGPNVNILGNSVSTNPKSRKGSQGFNIGGEIIIEEDVFIGGGVTILQGVRIGAGAVVGAGSLVNSDIPTFTMAAGNPARIKRGIWAEQRN</sequence>
<dbReference type="OrthoDB" id="25818at2759"/>
<dbReference type="CDD" id="cd03357">
    <property type="entry name" value="LbH_MAT_GAT"/>
    <property type="match status" value="1"/>
</dbReference>
<dbReference type="Pfam" id="PF00172">
    <property type="entry name" value="Zn_clus"/>
    <property type="match status" value="1"/>
</dbReference>
<evidence type="ECO:0000256" key="1">
    <source>
        <dbReference type="ARBA" id="ARBA00007274"/>
    </source>
</evidence>
<dbReference type="PROSITE" id="PS50048">
    <property type="entry name" value="ZN2_CY6_FUNGAL_2"/>
    <property type="match status" value="1"/>
</dbReference>
<dbReference type="PANTHER" id="PTHR23416">
    <property type="entry name" value="SIALIC ACID SYNTHASE-RELATED"/>
    <property type="match status" value="1"/>
</dbReference>
<dbReference type="PROSITE" id="PS00101">
    <property type="entry name" value="HEXAPEP_TRANSFERASES"/>
    <property type="match status" value="1"/>
</dbReference>
<dbReference type="InterPro" id="IPR018357">
    <property type="entry name" value="Hexapep_transf_CS"/>
</dbReference>
<dbReference type="InterPro" id="IPR024688">
    <property type="entry name" value="Mac_dom"/>
</dbReference>
<dbReference type="InterPro" id="IPR001138">
    <property type="entry name" value="Zn2Cys6_DnaBD"/>
</dbReference>
<feature type="compositionally biased region" description="Basic and acidic residues" evidence="4">
    <location>
        <begin position="67"/>
        <end position="85"/>
    </location>
</feature>
<feature type="compositionally biased region" description="Pro residues" evidence="4">
    <location>
        <begin position="456"/>
        <end position="469"/>
    </location>
</feature>
<dbReference type="SUPFAM" id="SSF57701">
    <property type="entry name" value="Zn2/Cys6 DNA-binding domain"/>
    <property type="match status" value="1"/>
</dbReference>
<gene>
    <name evidence="6" type="ORF">K432DRAFT_403803</name>
</gene>
<dbReference type="InterPro" id="IPR011004">
    <property type="entry name" value="Trimer_LpxA-like_sf"/>
</dbReference>
<evidence type="ECO:0000313" key="7">
    <source>
        <dbReference type="Proteomes" id="UP000250266"/>
    </source>
</evidence>
<dbReference type="InterPro" id="IPR051159">
    <property type="entry name" value="Hexapeptide_acetyltransf"/>
</dbReference>
<dbReference type="Pfam" id="PF14602">
    <property type="entry name" value="Hexapep_2"/>
    <property type="match status" value="1"/>
</dbReference>
<evidence type="ECO:0000256" key="2">
    <source>
        <dbReference type="ARBA" id="ARBA00022679"/>
    </source>
</evidence>
<dbReference type="Gene3D" id="2.160.10.10">
    <property type="entry name" value="Hexapeptide repeat proteins"/>
    <property type="match status" value="1"/>
</dbReference>
<feature type="region of interest" description="Disordered" evidence="4">
    <location>
        <begin position="1"/>
        <end position="257"/>
    </location>
</feature>
<keyword evidence="7" id="KW-1185">Reference proteome</keyword>
<evidence type="ECO:0000256" key="3">
    <source>
        <dbReference type="ARBA" id="ARBA00023242"/>
    </source>
</evidence>
<dbReference type="Proteomes" id="UP000250266">
    <property type="component" value="Unassembled WGS sequence"/>
</dbReference>
<protein>
    <submittedName>
        <fullName evidence="6">Trimeric LpxA-like protein</fullName>
    </submittedName>
</protein>
<dbReference type="Pfam" id="PF12464">
    <property type="entry name" value="Mac"/>
    <property type="match status" value="1"/>
</dbReference>
<dbReference type="SMART" id="SM00066">
    <property type="entry name" value="GAL4"/>
    <property type="match status" value="1"/>
</dbReference>
<evidence type="ECO:0000313" key="6">
    <source>
        <dbReference type="EMBL" id="OCK81464.1"/>
    </source>
</evidence>
<dbReference type="AlphaFoldDB" id="A0A8E2JG94"/>
<comment type="similarity">
    <text evidence="1">Belongs to the transferase hexapeptide repeat family.</text>
</comment>
<reference evidence="6 7" key="1">
    <citation type="journal article" date="2016" name="Nat. Commun.">
        <title>Ectomycorrhizal ecology is imprinted in the genome of the dominant symbiotic fungus Cenococcum geophilum.</title>
        <authorList>
            <consortium name="DOE Joint Genome Institute"/>
            <person name="Peter M."/>
            <person name="Kohler A."/>
            <person name="Ohm R.A."/>
            <person name="Kuo A."/>
            <person name="Krutzmann J."/>
            <person name="Morin E."/>
            <person name="Arend M."/>
            <person name="Barry K.W."/>
            <person name="Binder M."/>
            <person name="Choi C."/>
            <person name="Clum A."/>
            <person name="Copeland A."/>
            <person name="Grisel N."/>
            <person name="Haridas S."/>
            <person name="Kipfer T."/>
            <person name="LaButti K."/>
            <person name="Lindquist E."/>
            <person name="Lipzen A."/>
            <person name="Maire R."/>
            <person name="Meier B."/>
            <person name="Mihaltcheva S."/>
            <person name="Molinier V."/>
            <person name="Murat C."/>
            <person name="Poggeler S."/>
            <person name="Quandt C.A."/>
            <person name="Sperisen C."/>
            <person name="Tritt A."/>
            <person name="Tisserant E."/>
            <person name="Crous P.W."/>
            <person name="Henrissat B."/>
            <person name="Nehls U."/>
            <person name="Egli S."/>
            <person name="Spatafora J.W."/>
            <person name="Grigoriev I.V."/>
            <person name="Martin F.M."/>
        </authorList>
    </citation>
    <scope>NUCLEOTIDE SEQUENCE [LARGE SCALE GENOMIC DNA]</scope>
    <source>
        <strain evidence="6 7">CBS 459.81</strain>
    </source>
</reference>
<feature type="compositionally biased region" description="Basic and acidic residues" evidence="4">
    <location>
        <begin position="175"/>
        <end position="184"/>
    </location>
</feature>
<dbReference type="Pfam" id="PF16628">
    <property type="entry name" value="Mac_assoc"/>
    <property type="match status" value="1"/>
</dbReference>
<evidence type="ECO:0000256" key="4">
    <source>
        <dbReference type="SAM" id="MobiDB-lite"/>
    </source>
</evidence>
<organism evidence="6 7">
    <name type="scientific">Lepidopterella palustris CBS 459.81</name>
    <dbReference type="NCBI Taxonomy" id="1314670"/>
    <lineage>
        <taxon>Eukaryota</taxon>
        <taxon>Fungi</taxon>
        <taxon>Dikarya</taxon>
        <taxon>Ascomycota</taxon>
        <taxon>Pezizomycotina</taxon>
        <taxon>Dothideomycetes</taxon>
        <taxon>Pleosporomycetidae</taxon>
        <taxon>Mytilinidiales</taxon>
        <taxon>Argynnaceae</taxon>
        <taxon>Lepidopterella</taxon>
    </lineage>
</organism>
<feature type="domain" description="Zn(2)-C6 fungal-type" evidence="5">
    <location>
        <begin position="264"/>
        <end position="292"/>
    </location>
</feature>
<evidence type="ECO:0000259" key="5">
    <source>
        <dbReference type="PROSITE" id="PS50048"/>
    </source>
</evidence>
<dbReference type="Pfam" id="PF00132">
    <property type="entry name" value="Hexapep"/>
    <property type="match status" value="1"/>
</dbReference>
<dbReference type="GO" id="GO:0008374">
    <property type="term" value="F:O-acyltransferase activity"/>
    <property type="evidence" value="ECO:0007669"/>
    <property type="project" value="TreeGrafter"/>
</dbReference>
<dbReference type="InterPro" id="IPR036864">
    <property type="entry name" value="Zn2-C6_fun-type_DNA-bd_sf"/>
</dbReference>
<dbReference type="GO" id="GO:0016407">
    <property type="term" value="F:acetyltransferase activity"/>
    <property type="evidence" value="ECO:0007669"/>
    <property type="project" value="InterPro"/>
</dbReference>
<name>A0A8E2JG94_9PEZI</name>
<dbReference type="CDD" id="cd00067">
    <property type="entry name" value="GAL4"/>
    <property type="match status" value="1"/>
</dbReference>
<dbReference type="Gene3D" id="4.10.240.10">
    <property type="entry name" value="Zn(2)-C6 fungal-type DNA-binding domain"/>
    <property type="match status" value="1"/>
</dbReference>
<feature type="region of interest" description="Disordered" evidence="4">
    <location>
        <begin position="320"/>
        <end position="478"/>
    </location>
</feature>
<feature type="compositionally biased region" description="Polar residues" evidence="4">
    <location>
        <begin position="40"/>
        <end position="57"/>
    </location>
</feature>
<dbReference type="EMBL" id="KV744920">
    <property type="protein sequence ID" value="OCK81464.1"/>
    <property type="molecule type" value="Genomic_DNA"/>
</dbReference>
<dbReference type="SUPFAM" id="SSF51161">
    <property type="entry name" value="Trimeric LpxA-like enzymes"/>
    <property type="match status" value="1"/>
</dbReference>
<proteinExistence type="inferred from homology"/>
<keyword evidence="2" id="KW-0808">Transferase</keyword>
<dbReference type="InterPro" id="IPR001451">
    <property type="entry name" value="Hexapep"/>
</dbReference>
<dbReference type="SMART" id="SM01266">
    <property type="entry name" value="Mac"/>
    <property type="match status" value="1"/>
</dbReference>